<reference evidence="2" key="1">
    <citation type="journal article" date="2023" name="Science">
        <title>Genome structures resolve the early diversification of teleost fishes.</title>
        <authorList>
            <person name="Parey E."/>
            <person name="Louis A."/>
            <person name="Montfort J."/>
            <person name="Bouchez O."/>
            <person name="Roques C."/>
            <person name="Iampietro C."/>
            <person name="Lluch J."/>
            <person name="Castinel A."/>
            <person name="Donnadieu C."/>
            <person name="Desvignes T."/>
            <person name="Floi Bucao C."/>
            <person name="Jouanno E."/>
            <person name="Wen M."/>
            <person name="Mejri S."/>
            <person name="Dirks R."/>
            <person name="Jansen H."/>
            <person name="Henkel C."/>
            <person name="Chen W.J."/>
            <person name="Zahm M."/>
            <person name="Cabau C."/>
            <person name="Klopp C."/>
            <person name="Thompson A.W."/>
            <person name="Robinson-Rechavi M."/>
            <person name="Braasch I."/>
            <person name="Lecointre G."/>
            <person name="Bobe J."/>
            <person name="Postlethwait J.H."/>
            <person name="Berthelot C."/>
            <person name="Roest Crollius H."/>
            <person name="Guiguen Y."/>
        </authorList>
    </citation>
    <scope>NUCLEOTIDE SEQUENCE</scope>
    <source>
        <strain evidence="2">WJC10195</strain>
    </source>
</reference>
<evidence type="ECO:0000256" key="1">
    <source>
        <dbReference type="SAM" id="MobiDB-lite"/>
    </source>
</evidence>
<dbReference type="Proteomes" id="UP001152622">
    <property type="component" value="Chromosome 7"/>
</dbReference>
<evidence type="ECO:0000313" key="3">
    <source>
        <dbReference type="Proteomes" id="UP001152622"/>
    </source>
</evidence>
<organism evidence="2 3">
    <name type="scientific">Synaphobranchus kaupii</name>
    <name type="common">Kaup's arrowtooth eel</name>
    <dbReference type="NCBI Taxonomy" id="118154"/>
    <lineage>
        <taxon>Eukaryota</taxon>
        <taxon>Metazoa</taxon>
        <taxon>Chordata</taxon>
        <taxon>Craniata</taxon>
        <taxon>Vertebrata</taxon>
        <taxon>Euteleostomi</taxon>
        <taxon>Actinopterygii</taxon>
        <taxon>Neopterygii</taxon>
        <taxon>Teleostei</taxon>
        <taxon>Anguilliformes</taxon>
        <taxon>Synaphobranchidae</taxon>
        <taxon>Synaphobranchus</taxon>
    </lineage>
</organism>
<dbReference type="AlphaFoldDB" id="A0A9Q1ITC2"/>
<keyword evidence="3" id="KW-1185">Reference proteome</keyword>
<accession>A0A9Q1ITC2</accession>
<gene>
    <name evidence="2" type="ORF">SKAU_G00215520</name>
</gene>
<protein>
    <submittedName>
        <fullName evidence="2">Uncharacterized protein</fullName>
    </submittedName>
</protein>
<evidence type="ECO:0000313" key="2">
    <source>
        <dbReference type="EMBL" id="KAJ8353985.1"/>
    </source>
</evidence>
<dbReference type="EMBL" id="JAINUF010000007">
    <property type="protein sequence ID" value="KAJ8353985.1"/>
    <property type="molecule type" value="Genomic_DNA"/>
</dbReference>
<sequence length="124" mass="13612">MLVSLRTPLYPPLCGPFLSDSLVTVGAPALSLRCLSAAQSRPLTPTRRHSEQHCGELKLACLSQLANWECHGRSPWYSCSQTRRISVRPPTYPPRTSSAPRGKLNLPPDGPRGPTAAFRSFSRD</sequence>
<feature type="region of interest" description="Disordered" evidence="1">
    <location>
        <begin position="86"/>
        <end position="124"/>
    </location>
</feature>
<name>A0A9Q1ITC2_SYNKA</name>
<proteinExistence type="predicted"/>
<comment type="caution">
    <text evidence="2">The sequence shown here is derived from an EMBL/GenBank/DDBJ whole genome shotgun (WGS) entry which is preliminary data.</text>
</comment>